<reference evidence="1 2" key="1">
    <citation type="submission" date="2022-06" db="EMBL/GenBank/DDBJ databases">
        <title>Actinoplanes abujensis sp. nov., isolated from Nigerian arid soil.</title>
        <authorList>
            <person name="Ding P."/>
        </authorList>
    </citation>
    <scope>NUCLEOTIDE SEQUENCE [LARGE SCALE GENOMIC DNA]</scope>
    <source>
        <strain evidence="2">TRM88002</strain>
    </source>
</reference>
<proteinExistence type="predicted"/>
<accession>A0ABT0Y850</accession>
<protein>
    <submittedName>
        <fullName evidence="1">DUF932 domain-containing protein</fullName>
    </submittedName>
</protein>
<dbReference type="Proteomes" id="UP001523216">
    <property type="component" value="Unassembled WGS sequence"/>
</dbReference>
<gene>
    <name evidence="1" type="ORF">LXN57_32060</name>
</gene>
<evidence type="ECO:0000313" key="2">
    <source>
        <dbReference type="Proteomes" id="UP001523216"/>
    </source>
</evidence>
<evidence type="ECO:0000313" key="1">
    <source>
        <dbReference type="EMBL" id="MCM4082211.1"/>
    </source>
</evidence>
<name>A0ABT0Y850_9ACTN</name>
<dbReference type="RefSeq" id="WP_251801931.1">
    <property type="nucleotide sequence ID" value="NZ_JAMQOL010000047.1"/>
</dbReference>
<sequence>MTSAIDGIQLTARNVDLPTLGGILERQQARKFDAVVPASRVSAIHGNLHVSGARTTLSLDGVTTSDQIFRPSDICDGGISEKLGIPRQYLRKMREQAVDLYDANVNGWLLRAEDKKYLLRGFTSDDDGEIGIGRALLSDGYRIIDNLDGLTALLRGLRDSGMKVTVSCDLSERRMIVRVHSEEIRSLAPALLSNYRSPFTGKTGADNPVVFAGFVFTNGETGGGAHTFTPQIKIQVCNNGMTLTRDALRAVHLGARMDEGIIRWGEDTKKANLDLVSKQARDAVRTFLDVKFVEKKIIEIEEKAGRKVSKPKETIEFVTSTLRFTEAEREAIFEHFIIGGDLTAGGVMHAVTSVAQTLPDPDAAYDMESVGIRAMELAATA</sequence>
<comment type="caution">
    <text evidence="1">The sequence shown here is derived from an EMBL/GenBank/DDBJ whole genome shotgun (WGS) entry which is preliminary data.</text>
</comment>
<organism evidence="1 2">
    <name type="scientific">Paractinoplanes hotanensis</name>
    <dbReference type="NCBI Taxonomy" id="2906497"/>
    <lineage>
        <taxon>Bacteria</taxon>
        <taxon>Bacillati</taxon>
        <taxon>Actinomycetota</taxon>
        <taxon>Actinomycetes</taxon>
        <taxon>Micromonosporales</taxon>
        <taxon>Micromonosporaceae</taxon>
        <taxon>Paractinoplanes</taxon>
    </lineage>
</organism>
<keyword evidence="2" id="KW-1185">Reference proteome</keyword>
<dbReference type="EMBL" id="JAMQOL010000047">
    <property type="protein sequence ID" value="MCM4082211.1"/>
    <property type="molecule type" value="Genomic_DNA"/>
</dbReference>